<dbReference type="SMART" id="SM00342">
    <property type="entry name" value="HTH_ARAC"/>
    <property type="match status" value="1"/>
</dbReference>
<name>A0A9W6QUB9_9PSEU</name>
<dbReference type="PROSITE" id="PS01124">
    <property type="entry name" value="HTH_ARAC_FAMILY_2"/>
    <property type="match status" value="1"/>
</dbReference>
<evidence type="ECO:0000313" key="5">
    <source>
        <dbReference type="EMBL" id="GLY63888.1"/>
    </source>
</evidence>
<feature type="domain" description="HTH araC/xylS-type" evidence="4">
    <location>
        <begin position="156"/>
        <end position="256"/>
    </location>
</feature>
<evidence type="ECO:0000259" key="4">
    <source>
        <dbReference type="PROSITE" id="PS01124"/>
    </source>
</evidence>
<keyword evidence="3" id="KW-0804">Transcription</keyword>
<accession>A0A9W6QUB9</accession>
<dbReference type="EMBL" id="BSTI01000001">
    <property type="protein sequence ID" value="GLY63888.1"/>
    <property type="molecule type" value="Genomic_DNA"/>
</dbReference>
<dbReference type="Gene3D" id="2.60.120.10">
    <property type="entry name" value="Jelly Rolls"/>
    <property type="match status" value="1"/>
</dbReference>
<dbReference type="Pfam" id="PF12833">
    <property type="entry name" value="HTH_18"/>
    <property type="match status" value="1"/>
</dbReference>
<dbReference type="SUPFAM" id="SSF51182">
    <property type="entry name" value="RmlC-like cupins"/>
    <property type="match status" value="1"/>
</dbReference>
<dbReference type="AlphaFoldDB" id="A0A9W6QUB9"/>
<dbReference type="PRINTS" id="PR00032">
    <property type="entry name" value="HTHARAC"/>
</dbReference>
<sequence length="269" mass="29713">MSVHDIHIDEVDGLERDVVAIGTTYPPGRLLPAHRHRRAQFLYGVTGSMRVETADGTWTVPPHRAVLIPPGIEHTVLMDGVSTRSLYLEPHAVPWFPHRCRVVEVSPLLRELVCAAVDIEPNYAPHGRDSTLLSLVLQEIRRCVPLPLELPLPTDTRLRALCRNFLTQPRIDVPLDAWAASLHVSVRTLHRRFAAETGTGIAIWRRRACVLHALPKLAAGRPVAEIAADLGYANPGAFTTMFKQLLGTPPSAFRDRGAAIARIRPHDGA</sequence>
<evidence type="ECO:0000256" key="1">
    <source>
        <dbReference type="ARBA" id="ARBA00023015"/>
    </source>
</evidence>
<dbReference type="CDD" id="cd06124">
    <property type="entry name" value="cupin_NimR-like_N"/>
    <property type="match status" value="1"/>
</dbReference>
<dbReference type="GO" id="GO:0003700">
    <property type="term" value="F:DNA-binding transcription factor activity"/>
    <property type="evidence" value="ECO:0007669"/>
    <property type="project" value="InterPro"/>
</dbReference>
<comment type="caution">
    <text evidence="5">The sequence shown here is derived from an EMBL/GenBank/DDBJ whole genome shotgun (WGS) entry which is preliminary data.</text>
</comment>
<keyword evidence="6" id="KW-1185">Reference proteome</keyword>
<protein>
    <submittedName>
        <fullName evidence="5">AraC family transcriptional regulator</fullName>
    </submittedName>
</protein>
<dbReference type="PANTHER" id="PTHR11019:SF159">
    <property type="entry name" value="TRANSCRIPTIONAL REGULATOR-RELATED"/>
    <property type="match status" value="1"/>
</dbReference>
<evidence type="ECO:0000256" key="2">
    <source>
        <dbReference type="ARBA" id="ARBA00023125"/>
    </source>
</evidence>
<dbReference type="InterPro" id="IPR014710">
    <property type="entry name" value="RmlC-like_jellyroll"/>
</dbReference>
<dbReference type="PANTHER" id="PTHR11019">
    <property type="entry name" value="HTH-TYPE TRANSCRIPTIONAL REGULATOR NIMR"/>
    <property type="match status" value="1"/>
</dbReference>
<keyword evidence="2" id="KW-0238">DNA-binding</keyword>
<dbReference type="InterPro" id="IPR009057">
    <property type="entry name" value="Homeodomain-like_sf"/>
</dbReference>
<dbReference type="Pfam" id="PF07883">
    <property type="entry name" value="Cupin_2"/>
    <property type="match status" value="1"/>
</dbReference>
<dbReference type="Proteomes" id="UP001165136">
    <property type="component" value="Unassembled WGS sequence"/>
</dbReference>
<dbReference type="Gene3D" id="1.10.10.60">
    <property type="entry name" value="Homeodomain-like"/>
    <property type="match status" value="1"/>
</dbReference>
<dbReference type="SUPFAM" id="SSF46689">
    <property type="entry name" value="Homeodomain-like"/>
    <property type="match status" value="1"/>
</dbReference>
<dbReference type="InterPro" id="IPR013096">
    <property type="entry name" value="Cupin_2"/>
</dbReference>
<evidence type="ECO:0000256" key="3">
    <source>
        <dbReference type="ARBA" id="ARBA00023163"/>
    </source>
</evidence>
<reference evidence="5" key="1">
    <citation type="submission" date="2023-03" db="EMBL/GenBank/DDBJ databases">
        <title>Amycolatopsis taiwanensis NBRC 103393.</title>
        <authorList>
            <person name="Ichikawa N."/>
            <person name="Sato H."/>
            <person name="Tonouchi N."/>
        </authorList>
    </citation>
    <scope>NUCLEOTIDE SEQUENCE</scope>
    <source>
        <strain evidence="5">NBRC 103393</strain>
    </source>
</reference>
<dbReference type="InterPro" id="IPR011051">
    <property type="entry name" value="RmlC_Cupin_sf"/>
</dbReference>
<gene>
    <name evidence="5" type="ORF">Atai01_05070</name>
</gene>
<proteinExistence type="predicted"/>
<organism evidence="5 6">
    <name type="scientific">Amycolatopsis taiwanensis</name>
    <dbReference type="NCBI Taxonomy" id="342230"/>
    <lineage>
        <taxon>Bacteria</taxon>
        <taxon>Bacillati</taxon>
        <taxon>Actinomycetota</taxon>
        <taxon>Actinomycetes</taxon>
        <taxon>Pseudonocardiales</taxon>
        <taxon>Pseudonocardiaceae</taxon>
        <taxon>Amycolatopsis</taxon>
    </lineage>
</organism>
<dbReference type="GO" id="GO:0043565">
    <property type="term" value="F:sequence-specific DNA binding"/>
    <property type="evidence" value="ECO:0007669"/>
    <property type="project" value="InterPro"/>
</dbReference>
<evidence type="ECO:0000313" key="6">
    <source>
        <dbReference type="Proteomes" id="UP001165136"/>
    </source>
</evidence>
<keyword evidence="1" id="KW-0805">Transcription regulation</keyword>
<dbReference type="InterPro" id="IPR020449">
    <property type="entry name" value="Tscrpt_reg_AraC-type_HTH"/>
</dbReference>
<dbReference type="InterPro" id="IPR018060">
    <property type="entry name" value="HTH_AraC"/>
</dbReference>